<reference evidence="2 3" key="1">
    <citation type="submission" date="2017-08" db="EMBL/GenBank/DDBJ databases">
        <title>Substantial Increase in Enzyme Production by Combined Drug-Resistance Mutations in Paenibacillus agaridevorans.</title>
        <authorList>
            <person name="Tanaka Y."/>
            <person name="Funane K."/>
            <person name="Hosaka T."/>
            <person name="Shiwa Y."/>
            <person name="Fujita N."/>
            <person name="Miyazaki T."/>
            <person name="Yoshikawa H."/>
            <person name="Murakami K."/>
            <person name="Kasahara K."/>
            <person name="Inaoka T."/>
            <person name="Hiraga Y."/>
            <person name="Ochi K."/>
        </authorList>
    </citation>
    <scope>NUCLEOTIDE SEQUENCE [LARGE SCALE GENOMIC DNA]</scope>
    <source>
        <strain evidence="2 3">T-3040</strain>
    </source>
</reference>
<protein>
    <recommendedName>
        <fullName evidence="1">Copper amine oxidase-like N-terminal domain-containing protein</fullName>
    </recommendedName>
</protein>
<dbReference type="InterPro" id="IPR036582">
    <property type="entry name" value="Mao_N_sf"/>
</dbReference>
<comment type="caution">
    <text evidence="2">The sequence shown here is derived from an EMBL/GenBank/DDBJ whole genome shotgun (WGS) entry which is preliminary data.</text>
</comment>
<dbReference type="RefSeq" id="WP_108993560.1">
    <property type="nucleotide sequence ID" value="NZ_BDQX01000171.1"/>
</dbReference>
<sequence>MKETLLKRRKTITLIIALLWISAMLFPGAAFSAERTVEVYVNGKSLTFGDASPIIQDGRTFVPFRAIFEALGYTVTWDGEEQIASGEKDGFKIELTINSFIARVGSEETALDAPAKMIGGNTLVPLRFVSEHSGYDVVYMSTQNTFAIGIYDQYDMDPIPLRAEPRQIVGRVTDERGSAEPGIPVIAVNTGSTDTEASGLSSEYGYYSIELPLSTKGDNWTLSPTYEIQYHGKSYIGDLHADLSGPVDSLEGGIRTLTAAPITGTLFMEVDASGQSLWNPSDIVITLSSKGPLLDGTEGETIVKRASELTGGIGVPLLPIGNYEVTAHYMPNGAIPVALQLRLSSSDELYEGAVTPRFQESAEGDYYLGIEVKLND</sequence>
<dbReference type="Gene3D" id="3.30.457.10">
    <property type="entry name" value="Copper amine oxidase-like, N-terminal domain"/>
    <property type="match status" value="2"/>
</dbReference>
<dbReference type="Proteomes" id="UP000245202">
    <property type="component" value="Unassembled WGS sequence"/>
</dbReference>
<accession>A0A2R5ER93</accession>
<gene>
    <name evidence="2" type="ORF">PAT3040_03233</name>
</gene>
<organism evidence="2 3">
    <name type="scientific">Paenibacillus agaridevorans</name>
    <dbReference type="NCBI Taxonomy" id="171404"/>
    <lineage>
        <taxon>Bacteria</taxon>
        <taxon>Bacillati</taxon>
        <taxon>Bacillota</taxon>
        <taxon>Bacilli</taxon>
        <taxon>Bacillales</taxon>
        <taxon>Paenibacillaceae</taxon>
        <taxon>Paenibacillus</taxon>
    </lineage>
</organism>
<dbReference type="SUPFAM" id="SSF55383">
    <property type="entry name" value="Copper amine oxidase, domain N"/>
    <property type="match status" value="1"/>
</dbReference>
<name>A0A2R5ER93_9BACL</name>
<dbReference type="Pfam" id="PF07833">
    <property type="entry name" value="Cu_amine_oxidN1"/>
    <property type="match status" value="1"/>
</dbReference>
<evidence type="ECO:0000313" key="2">
    <source>
        <dbReference type="EMBL" id="GBG08645.1"/>
    </source>
</evidence>
<dbReference type="EMBL" id="BDQX01000171">
    <property type="protein sequence ID" value="GBG08645.1"/>
    <property type="molecule type" value="Genomic_DNA"/>
</dbReference>
<proteinExistence type="predicted"/>
<evidence type="ECO:0000259" key="1">
    <source>
        <dbReference type="Pfam" id="PF07833"/>
    </source>
</evidence>
<feature type="domain" description="Copper amine oxidase-like N-terminal" evidence="1">
    <location>
        <begin position="40"/>
        <end position="147"/>
    </location>
</feature>
<evidence type="ECO:0000313" key="3">
    <source>
        <dbReference type="Proteomes" id="UP000245202"/>
    </source>
</evidence>
<dbReference type="InterPro" id="IPR012854">
    <property type="entry name" value="Cu_amine_oxidase-like_N"/>
</dbReference>
<dbReference type="AlphaFoldDB" id="A0A2R5ER93"/>
<keyword evidence="3" id="KW-1185">Reference proteome</keyword>